<dbReference type="PANTHER" id="PTHR34387">
    <property type="entry name" value="SLR1258 PROTEIN"/>
    <property type="match status" value="1"/>
</dbReference>
<dbReference type="AlphaFoldDB" id="A0A2R5EVS2"/>
<gene>
    <name evidence="1" type="ORF">PAT3040_05534</name>
</gene>
<dbReference type="Gene3D" id="3.30.70.2970">
    <property type="entry name" value="Protein of unknown function (DUF541), domain 2"/>
    <property type="match status" value="1"/>
</dbReference>
<dbReference type="RefSeq" id="WP_108995204.1">
    <property type="nucleotide sequence ID" value="NZ_BDQX01000356.1"/>
</dbReference>
<dbReference type="GO" id="GO:0006974">
    <property type="term" value="P:DNA damage response"/>
    <property type="evidence" value="ECO:0007669"/>
    <property type="project" value="TreeGrafter"/>
</dbReference>
<proteinExistence type="predicted"/>
<dbReference type="InterPro" id="IPR007497">
    <property type="entry name" value="SIMPL/DUF541"/>
</dbReference>
<dbReference type="EMBL" id="BDQX01000356">
    <property type="protein sequence ID" value="GBG10770.1"/>
    <property type="molecule type" value="Genomic_DNA"/>
</dbReference>
<protein>
    <submittedName>
        <fullName evidence="1">SIMPL domain-containing protein</fullName>
    </submittedName>
</protein>
<evidence type="ECO:0000313" key="1">
    <source>
        <dbReference type="EMBL" id="GBG10770.1"/>
    </source>
</evidence>
<evidence type="ECO:0000313" key="2">
    <source>
        <dbReference type="Proteomes" id="UP000245202"/>
    </source>
</evidence>
<dbReference type="Pfam" id="PF04402">
    <property type="entry name" value="SIMPL"/>
    <property type="match status" value="1"/>
</dbReference>
<accession>A0A2R5EVS2</accession>
<comment type="caution">
    <text evidence="1">The sequence shown here is derived from an EMBL/GenBank/DDBJ whole genome shotgun (WGS) entry which is preliminary data.</text>
</comment>
<dbReference type="Gene3D" id="3.30.110.170">
    <property type="entry name" value="Protein of unknown function (DUF541), domain 1"/>
    <property type="match status" value="1"/>
</dbReference>
<dbReference type="Proteomes" id="UP000245202">
    <property type="component" value="Unassembled WGS sequence"/>
</dbReference>
<keyword evidence="2" id="KW-1185">Reference proteome</keyword>
<dbReference type="InterPro" id="IPR052022">
    <property type="entry name" value="26kDa_periplasmic_antigen"/>
</dbReference>
<sequence length="215" mass="22352">MNDQHNGACPLTIEVTGEGAATAKPDETSVTLGVISEGDKLAELQKENAAAISSIIGALTALGIPRQAIATAAFTIEPQYDYVDGKQQFRGYKVTHLLEITLPGTENAGTVIDAAVSHGANTVTNVSFRSKGSAAARQEALTMAVRDAGAKARVIADTIGVSLSAVPCKIEETPGRGFEPVLFKAASFPAGDAATEIEPGVLTFKSSVRVWYAYA</sequence>
<dbReference type="PANTHER" id="PTHR34387:SF1">
    <property type="entry name" value="PERIPLASMIC IMMUNOGENIC PROTEIN"/>
    <property type="match status" value="1"/>
</dbReference>
<organism evidence="1 2">
    <name type="scientific">Paenibacillus agaridevorans</name>
    <dbReference type="NCBI Taxonomy" id="171404"/>
    <lineage>
        <taxon>Bacteria</taxon>
        <taxon>Bacillati</taxon>
        <taxon>Bacillota</taxon>
        <taxon>Bacilli</taxon>
        <taxon>Bacillales</taxon>
        <taxon>Paenibacillaceae</taxon>
        <taxon>Paenibacillus</taxon>
    </lineage>
</organism>
<reference evidence="1 2" key="1">
    <citation type="submission" date="2017-08" db="EMBL/GenBank/DDBJ databases">
        <title>Substantial Increase in Enzyme Production by Combined Drug-Resistance Mutations in Paenibacillus agaridevorans.</title>
        <authorList>
            <person name="Tanaka Y."/>
            <person name="Funane K."/>
            <person name="Hosaka T."/>
            <person name="Shiwa Y."/>
            <person name="Fujita N."/>
            <person name="Miyazaki T."/>
            <person name="Yoshikawa H."/>
            <person name="Murakami K."/>
            <person name="Kasahara K."/>
            <person name="Inaoka T."/>
            <person name="Hiraga Y."/>
            <person name="Ochi K."/>
        </authorList>
    </citation>
    <scope>NUCLEOTIDE SEQUENCE [LARGE SCALE GENOMIC DNA]</scope>
    <source>
        <strain evidence="1 2">T-3040</strain>
    </source>
</reference>
<name>A0A2R5EVS2_9BACL</name>